<dbReference type="PANTHER" id="PTHR42829:SF2">
    <property type="entry name" value="NADH-UBIQUINONE OXIDOREDUCTASE CHAIN 5"/>
    <property type="match status" value="1"/>
</dbReference>
<evidence type="ECO:0008006" key="9">
    <source>
        <dbReference type="Google" id="ProtNLM"/>
    </source>
</evidence>
<sequence length="180" mass="19826">ESKVAGYIIITALSGSLALSIWALMAVMAAPHHELPIPDISWIAIGEFTFNLGLIMDSLTAVMLVVVTVVSLMIQIYSQGYMHRDPGYHRYFAWMSLFTTAMIGLVMANSLLLAFVFWELVGLGSYLLIGFWFHRPAAANAAKKAFIVTRLGDFGFLAAILVLYYNTGTFDIAELHSLAI</sequence>
<keyword evidence="3 5" id="KW-1133">Transmembrane helix</keyword>
<organism evidence="8">
    <name type="scientific">marine sediment metagenome</name>
    <dbReference type="NCBI Taxonomy" id="412755"/>
    <lineage>
        <taxon>unclassified sequences</taxon>
        <taxon>metagenomes</taxon>
        <taxon>ecological metagenomes</taxon>
    </lineage>
</organism>
<name>X1NVZ7_9ZZZZ</name>
<evidence type="ECO:0000256" key="1">
    <source>
        <dbReference type="ARBA" id="ARBA00004141"/>
    </source>
</evidence>
<feature type="domain" description="NADH-Ubiquinone oxidoreductase (complex I) chain 5 N-terminal" evidence="7">
    <location>
        <begin position="42"/>
        <end position="92"/>
    </location>
</feature>
<accession>X1NVZ7</accession>
<feature type="transmembrane region" description="Helical" evidence="5">
    <location>
        <begin position="145"/>
        <end position="165"/>
    </location>
</feature>
<dbReference type="InterPro" id="IPR001516">
    <property type="entry name" value="Proton_antipo_N"/>
</dbReference>
<evidence type="ECO:0000256" key="2">
    <source>
        <dbReference type="ARBA" id="ARBA00022692"/>
    </source>
</evidence>
<dbReference type="InterPro" id="IPR003945">
    <property type="entry name" value="NU5C-like"/>
</dbReference>
<dbReference type="GO" id="GO:0008137">
    <property type="term" value="F:NADH dehydrogenase (ubiquinone) activity"/>
    <property type="evidence" value="ECO:0007669"/>
    <property type="project" value="InterPro"/>
</dbReference>
<evidence type="ECO:0000256" key="3">
    <source>
        <dbReference type="ARBA" id="ARBA00022989"/>
    </source>
</evidence>
<dbReference type="GO" id="GO:0042773">
    <property type="term" value="P:ATP synthesis coupled electron transport"/>
    <property type="evidence" value="ECO:0007669"/>
    <property type="project" value="InterPro"/>
</dbReference>
<feature type="transmembrane region" description="Helical" evidence="5">
    <location>
        <begin position="88"/>
        <end position="106"/>
    </location>
</feature>
<dbReference type="GO" id="GO:0015990">
    <property type="term" value="P:electron transport coupled proton transport"/>
    <property type="evidence" value="ECO:0007669"/>
    <property type="project" value="TreeGrafter"/>
</dbReference>
<keyword evidence="4 5" id="KW-0472">Membrane</keyword>
<feature type="transmembrane region" description="Helical" evidence="5">
    <location>
        <begin position="7"/>
        <end position="30"/>
    </location>
</feature>
<evidence type="ECO:0000313" key="8">
    <source>
        <dbReference type="EMBL" id="GAI47783.1"/>
    </source>
</evidence>
<comment type="caution">
    <text evidence="8">The sequence shown here is derived from an EMBL/GenBank/DDBJ whole genome shotgun (WGS) entry which is preliminary data.</text>
</comment>
<dbReference type="GO" id="GO:0003954">
    <property type="term" value="F:NADH dehydrogenase activity"/>
    <property type="evidence" value="ECO:0007669"/>
    <property type="project" value="TreeGrafter"/>
</dbReference>
<feature type="domain" description="NADH:quinone oxidoreductase/Mrp antiporter transmembrane" evidence="6">
    <location>
        <begin position="108"/>
        <end position="177"/>
    </location>
</feature>
<evidence type="ECO:0000256" key="4">
    <source>
        <dbReference type="ARBA" id="ARBA00023136"/>
    </source>
</evidence>
<dbReference type="EMBL" id="BARV01039755">
    <property type="protein sequence ID" value="GAI47783.1"/>
    <property type="molecule type" value="Genomic_DNA"/>
</dbReference>
<dbReference type="Pfam" id="PF00662">
    <property type="entry name" value="Proton_antipo_N"/>
    <property type="match status" value="1"/>
</dbReference>
<protein>
    <recommendedName>
        <fullName evidence="9">NADH-Ubiquinone oxidoreductase (complex I) chain 5 N-terminal domain-containing protein</fullName>
    </recommendedName>
</protein>
<reference evidence="8" key="1">
    <citation type="journal article" date="2014" name="Front. Microbiol.">
        <title>High frequency of phylogenetically diverse reductive dehalogenase-homologous genes in deep subseafloor sedimentary metagenomes.</title>
        <authorList>
            <person name="Kawai M."/>
            <person name="Futagami T."/>
            <person name="Toyoda A."/>
            <person name="Takaki Y."/>
            <person name="Nishi S."/>
            <person name="Hori S."/>
            <person name="Arai W."/>
            <person name="Tsubouchi T."/>
            <person name="Morono Y."/>
            <person name="Uchiyama I."/>
            <person name="Ito T."/>
            <person name="Fujiyama A."/>
            <person name="Inagaki F."/>
            <person name="Takami H."/>
        </authorList>
    </citation>
    <scope>NUCLEOTIDE SEQUENCE</scope>
    <source>
        <strain evidence="8">Expedition CK06-06</strain>
    </source>
</reference>
<proteinExistence type="predicted"/>
<gene>
    <name evidence="8" type="ORF">S06H3_60829</name>
</gene>
<comment type="subcellular location">
    <subcellularLocation>
        <location evidence="1">Membrane</location>
        <topology evidence="1">Multi-pass membrane protein</topology>
    </subcellularLocation>
</comment>
<dbReference type="AlphaFoldDB" id="X1NVZ7"/>
<feature type="transmembrane region" description="Helical" evidence="5">
    <location>
        <begin position="112"/>
        <end position="133"/>
    </location>
</feature>
<evidence type="ECO:0000259" key="7">
    <source>
        <dbReference type="Pfam" id="PF00662"/>
    </source>
</evidence>
<feature type="transmembrane region" description="Helical" evidence="5">
    <location>
        <begin position="50"/>
        <end position="76"/>
    </location>
</feature>
<keyword evidence="2 5" id="KW-0812">Transmembrane</keyword>
<dbReference type="GO" id="GO:0016020">
    <property type="term" value="C:membrane"/>
    <property type="evidence" value="ECO:0007669"/>
    <property type="project" value="UniProtKB-SubCell"/>
</dbReference>
<evidence type="ECO:0000256" key="5">
    <source>
        <dbReference type="SAM" id="Phobius"/>
    </source>
</evidence>
<dbReference type="PANTHER" id="PTHR42829">
    <property type="entry name" value="NADH-UBIQUINONE OXIDOREDUCTASE CHAIN 5"/>
    <property type="match status" value="1"/>
</dbReference>
<dbReference type="PRINTS" id="PR01434">
    <property type="entry name" value="NADHDHGNASE5"/>
</dbReference>
<feature type="non-terminal residue" evidence="8">
    <location>
        <position position="180"/>
    </location>
</feature>
<feature type="non-terminal residue" evidence="8">
    <location>
        <position position="1"/>
    </location>
</feature>
<evidence type="ECO:0000259" key="6">
    <source>
        <dbReference type="Pfam" id="PF00361"/>
    </source>
</evidence>
<dbReference type="Pfam" id="PF00361">
    <property type="entry name" value="Proton_antipo_M"/>
    <property type="match status" value="1"/>
</dbReference>
<dbReference type="InterPro" id="IPR001750">
    <property type="entry name" value="ND/Mrp_TM"/>
</dbReference>